<dbReference type="RefSeq" id="WP_345482183.1">
    <property type="nucleotide sequence ID" value="NZ_BAABLP010000008.1"/>
</dbReference>
<dbReference type="Proteomes" id="UP001500121">
    <property type="component" value="Unassembled WGS sequence"/>
</dbReference>
<organism evidence="1 2">
    <name type="scientific">Amnibacterium soli</name>
    <dbReference type="NCBI Taxonomy" id="1282736"/>
    <lineage>
        <taxon>Bacteria</taxon>
        <taxon>Bacillati</taxon>
        <taxon>Actinomycetota</taxon>
        <taxon>Actinomycetes</taxon>
        <taxon>Micrococcales</taxon>
        <taxon>Microbacteriaceae</taxon>
        <taxon>Amnibacterium</taxon>
    </lineage>
</organism>
<dbReference type="SUPFAM" id="SSF54593">
    <property type="entry name" value="Glyoxalase/Bleomycin resistance protein/Dihydroxybiphenyl dioxygenase"/>
    <property type="match status" value="1"/>
</dbReference>
<evidence type="ECO:0000313" key="2">
    <source>
        <dbReference type="Proteomes" id="UP001500121"/>
    </source>
</evidence>
<dbReference type="EMBL" id="BAABLP010000008">
    <property type="protein sequence ID" value="GAA4755071.1"/>
    <property type="molecule type" value="Genomic_DNA"/>
</dbReference>
<protein>
    <recommendedName>
        <fullName evidence="3">Glyoxalase</fullName>
    </recommendedName>
</protein>
<sequence>MSNIIDVVANVPVPDLESAIPVYQRLTGSAEVHRFTFREHAVARVGAFLLIEGPLEGWLGEQRATVLVTSVREIVDVMYEERGEVLEGPHPVPNALRLLVRHPDGTVMEYLEPQR</sequence>
<gene>
    <name evidence="1" type="ORF">GCM10025783_30270</name>
</gene>
<proteinExistence type="predicted"/>
<keyword evidence="2" id="KW-1185">Reference proteome</keyword>
<evidence type="ECO:0000313" key="1">
    <source>
        <dbReference type="EMBL" id="GAA4755071.1"/>
    </source>
</evidence>
<reference evidence="2" key="1">
    <citation type="journal article" date="2019" name="Int. J. Syst. Evol. Microbiol.">
        <title>The Global Catalogue of Microorganisms (GCM) 10K type strain sequencing project: providing services to taxonomists for standard genome sequencing and annotation.</title>
        <authorList>
            <consortium name="The Broad Institute Genomics Platform"/>
            <consortium name="The Broad Institute Genome Sequencing Center for Infectious Disease"/>
            <person name="Wu L."/>
            <person name="Ma J."/>
        </authorList>
    </citation>
    <scope>NUCLEOTIDE SEQUENCE [LARGE SCALE GENOMIC DNA]</scope>
    <source>
        <strain evidence="2">JCM 19015</strain>
    </source>
</reference>
<dbReference type="Gene3D" id="3.10.180.10">
    <property type="entry name" value="2,3-Dihydroxybiphenyl 1,2-Dioxygenase, domain 1"/>
    <property type="match status" value="1"/>
</dbReference>
<name>A0ABP8ZF55_9MICO</name>
<dbReference type="InterPro" id="IPR029068">
    <property type="entry name" value="Glyas_Bleomycin-R_OHBP_Dase"/>
</dbReference>
<accession>A0ABP8ZF55</accession>
<evidence type="ECO:0008006" key="3">
    <source>
        <dbReference type="Google" id="ProtNLM"/>
    </source>
</evidence>
<comment type="caution">
    <text evidence="1">The sequence shown here is derived from an EMBL/GenBank/DDBJ whole genome shotgun (WGS) entry which is preliminary data.</text>
</comment>